<protein>
    <recommendedName>
        <fullName evidence="3">Type II secretion system core protein G</fullName>
    </recommendedName>
</protein>
<keyword evidence="13" id="KW-0614">Plasmid</keyword>
<reference evidence="13 14" key="1">
    <citation type="journal article" date="2014" name="Genome Announc.">
        <title>Draft Genome Sequence of the Haloacid-Degrading Burkholderia caribensis Strain MBA4.</title>
        <authorList>
            <person name="Pan Y."/>
            <person name="Kong K.F."/>
            <person name="Tsang J.S."/>
        </authorList>
    </citation>
    <scope>NUCLEOTIDE SEQUENCE [LARGE SCALE GENOMIC DNA]</scope>
    <source>
        <strain evidence="13 14">852011</strain>
    </source>
</reference>
<dbReference type="InterPro" id="IPR013545">
    <property type="entry name" value="T2SS_protein-GspG_C"/>
</dbReference>
<dbReference type="PRINTS" id="PR00813">
    <property type="entry name" value="BCTERIALGSPG"/>
</dbReference>
<name>A0A9Q6S9P2_9BURK</name>
<evidence type="ECO:0000313" key="14">
    <source>
        <dbReference type="Proteomes" id="UP000509548"/>
    </source>
</evidence>
<dbReference type="AlphaFoldDB" id="A0A9Q6S9P2"/>
<evidence type="ECO:0000256" key="5">
    <source>
        <dbReference type="ARBA" id="ARBA00022481"/>
    </source>
</evidence>
<evidence type="ECO:0000256" key="9">
    <source>
        <dbReference type="ARBA" id="ARBA00023136"/>
    </source>
</evidence>
<dbReference type="NCBIfam" id="TIGR02532">
    <property type="entry name" value="IV_pilin_GFxxxE"/>
    <property type="match status" value="1"/>
</dbReference>
<dbReference type="Gene3D" id="3.30.700.10">
    <property type="entry name" value="Glycoprotein, Type 4 Pilin"/>
    <property type="match status" value="1"/>
</dbReference>
<keyword evidence="9 11" id="KW-0472">Membrane</keyword>
<feature type="domain" description="Type II secretion system protein GspG C-terminal" evidence="12">
    <location>
        <begin position="50"/>
        <end position="155"/>
    </location>
</feature>
<keyword evidence="4" id="KW-1003">Cell membrane</keyword>
<dbReference type="InterPro" id="IPR000983">
    <property type="entry name" value="Bac_GSPG_pilin"/>
</dbReference>
<keyword evidence="7 11" id="KW-0812">Transmembrane</keyword>
<dbReference type="NCBIfam" id="TIGR01710">
    <property type="entry name" value="typeII_sec_gspG"/>
    <property type="match status" value="1"/>
</dbReference>
<evidence type="ECO:0000256" key="6">
    <source>
        <dbReference type="ARBA" id="ARBA00022519"/>
    </source>
</evidence>
<dbReference type="Pfam" id="PF08334">
    <property type="entry name" value="T2SSG"/>
    <property type="match status" value="1"/>
</dbReference>
<dbReference type="GO" id="GO:0015628">
    <property type="term" value="P:protein secretion by the type II secretion system"/>
    <property type="evidence" value="ECO:0007669"/>
    <property type="project" value="InterPro"/>
</dbReference>
<dbReference type="Proteomes" id="UP000509548">
    <property type="component" value="Plasmid unnamed"/>
</dbReference>
<dbReference type="EMBL" id="CP015960">
    <property type="protein sequence ID" value="QLB67205.1"/>
    <property type="molecule type" value="Genomic_DNA"/>
</dbReference>
<dbReference type="PANTHER" id="PTHR30093:SF45">
    <property type="entry name" value="TYPE II SECRETION SYSTEM CORE PROTEIN G"/>
    <property type="match status" value="1"/>
</dbReference>
<dbReference type="InterPro" id="IPR045584">
    <property type="entry name" value="Pilin-like"/>
</dbReference>
<accession>A0A9Q6S9P2</accession>
<evidence type="ECO:0000256" key="3">
    <source>
        <dbReference type="ARBA" id="ARBA00020042"/>
    </source>
</evidence>
<keyword evidence="6" id="KW-0997">Cell inner membrane</keyword>
<feature type="transmembrane region" description="Helical" evidence="11">
    <location>
        <begin position="32"/>
        <end position="51"/>
    </location>
</feature>
<dbReference type="GO" id="GO:0005886">
    <property type="term" value="C:plasma membrane"/>
    <property type="evidence" value="ECO:0007669"/>
    <property type="project" value="UniProtKB-SubCell"/>
</dbReference>
<evidence type="ECO:0000256" key="7">
    <source>
        <dbReference type="ARBA" id="ARBA00022692"/>
    </source>
</evidence>
<dbReference type="InterPro" id="IPR012902">
    <property type="entry name" value="N_methyl_site"/>
</dbReference>
<evidence type="ECO:0000256" key="4">
    <source>
        <dbReference type="ARBA" id="ARBA00022475"/>
    </source>
</evidence>
<geneLocation type="plasmid" evidence="14"/>
<sequence length="155" mass="17159">MSDIPFMSTCGRSIDTHARQAAHERGFTLLELLVVMVIIGLLAGLVAPRYFEQLGKSNTKIARAQIESLGKALDQFRLDVGAYPTTEQGLQALMTRPQDATHWSGPYLQKAVPPDPWDRPYQYRAPGEHSDYDLYSYGKDGQPGGSGENSDVTSW</sequence>
<evidence type="ECO:0000256" key="1">
    <source>
        <dbReference type="ARBA" id="ARBA00004377"/>
    </source>
</evidence>
<dbReference type="PANTHER" id="PTHR30093">
    <property type="entry name" value="GENERAL SECRETION PATHWAY PROTEIN G"/>
    <property type="match status" value="1"/>
</dbReference>
<dbReference type="Pfam" id="PF07963">
    <property type="entry name" value="N_methyl"/>
    <property type="match status" value="1"/>
</dbReference>
<organism evidence="13 14">
    <name type="scientific">Paraburkholderia caribensis</name>
    <dbReference type="NCBI Taxonomy" id="75105"/>
    <lineage>
        <taxon>Bacteria</taxon>
        <taxon>Pseudomonadati</taxon>
        <taxon>Pseudomonadota</taxon>
        <taxon>Betaproteobacteria</taxon>
        <taxon>Burkholderiales</taxon>
        <taxon>Burkholderiaceae</taxon>
        <taxon>Paraburkholderia</taxon>
    </lineage>
</organism>
<comment type="subcellular location">
    <subcellularLocation>
        <location evidence="1">Cell inner membrane</location>
        <topology evidence="1">Single-pass membrane protein</topology>
    </subcellularLocation>
</comment>
<proteinExistence type="inferred from homology"/>
<evidence type="ECO:0000259" key="12">
    <source>
        <dbReference type="Pfam" id="PF08334"/>
    </source>
</evidence>
<comment type="similarity">
    <text evidence="2">Belongs to the GSP G family.</text>
</comment>
<dbReference type="GO" id="GO:0015627">
    <property type="term" value="C:type II protein secretion system complex"/>
    <property type="evidence" value="ECO:0007669"/>
    <property type="project" value="InterPro"/>
</dbReference>
<evidence type="ECO:0000256" key="8">
    <source>
        <dbReference type="ARBA" id="ARBA00022989"/>
    </source>
</evidence>
<dbReference type="PROSITE" id="PS00409">
    <property type="entry name" value="PROKAR_NTER_METHYL"/>
    <property type="match status" value="1"/>
</dbReference>
<dbReference type="SUPFAM" id="SSF54523">
    <property type="entry name" value="Pili subunits"/>
    <property type="match status" value="1"/>
</dbReference>
<evidence type="ECO:0000256" key="2">
    <source>
        <dbReference type="ARBA" id="ARBA00009984"/>
    </source>
</evidence>
<keyword evidence="5" id="KW-0488">Methylation</keyword>
<evidence type="ECO:0000256" key="10">
    <source>
        <dbReference type="SAM" id="MobiDB-lite"/>
    </source>
</evidence>
<gene>
    <name evidence="13" type="ORF">A9O66_32550</name>
</gene>
<feature type="region of interest" description="Disordered" evidence="10">
    <location>
        <begin position="104"/>
        <end position="155"/>
    </location>
</feature>
<evidence type="ECO:0000313" key="13">
    <source>
        <dbReference type="EMBL" id="QLB67205.1"/>
    </source>
</evidence>
<evidence type="ECO:0000256" key="11">
    <source>
        <dbReference type="SAM" id="Phobius"/>
    </source>
</evidence>
<keyword evidence="8 11" id="KW-1133">Transmembrane helix</keyword>
<dbReference type="InterPro" id="IPR010054">
    <property type="entry name" value="Type2_sec_GspG"/>
</dbReference>